<gene>
    <name evidence="5" type="ORF">A7U60_g1786</name>
</gene>
<dbReference type="InterPro" id="IPR052743">
    <property type="entry name" value="Glutaminase_GtaA"/>
</dbReference>
<evidence type="ECO:0000259" key="4">
    <source>
        <dbReference type="Pfam" id="PF17168"/>
    </source>
</evidence>
<evidence type="ECO:0000313" key="5">
    <source>
        <dbReference type="EMBL" id="OCB90978.1"/>
    </source>
</evidence>
<reference evidence="5" key="1">
    <citation type="submission" date="2016-06" db="EMBL/GenBank/DDBJ databases">
        <title>Draft Genome sequence of the fungus Inonotus baumii.</title>
        <authorList>
            <person name="Zhu H."/>
            <person name="Lin W."/>
        </authorList>
    </citation>
    <scope>NUCLEOTIDE SEQUENCE</scope>
    <source>
        <strain evidence="5">821</strain>
    </source>
</reference>
<proteinExistence type="predicted"/>
<dbReference type="InterPro" id="IPR032514">
    <property type="entry name" value="GtaA_central"/>
</dbReference>
<keyword evidence="6" id="KW-1185">Reference proteome</keyword>
<feature type="domain" description="Glutaminase A N-terminal" evidence="4">
    <location>
        <begin position="174"/>
        <end position="406"/>
    </location>
</feature>
<feature type="compositionally biased region" description="Basic and acidic residues" evidence="1">
    <location>
        <begin position="894"/>
        <end position="906"/>
    </location>
</feature>
<feature type="region of interest" description="Disordered" evidence="1">
    <location>
        <begin position="968"/>
        <end position="989"/>
    </location>
</feature>
<protein>
    <submittedName>
        <fullName evidence="5">DUF1793-domain-containing protein</fullName>
    </submittedName>
</protein>
<dbReference type="Gene3D" id="1.20.5.510">
    <property type="entry name" value="Single helix bin"/>
    <property type="match status" value="1"/>
</dbReference>
<keyword evidence="2" id="KW-1133">Transmembrane helix</keyword>
<dbReference type="PANTHER" id="PTHR31987:SF1">
    <property type="entry name" value="GLUTAMINASE A"/>
    <property type="match status" value="1"/>
</dbReference>
<sequence length="989" mass="106427">MPRFISDSWLGDPLANLYWEQCRRMDISSPKADDIRPPSPISTSPKNPCPPCVATPMFGSLHDFDDFVQFAIVLAWLFATVVVAQNGPTNWTATPFNAPALPLAVRSPYLSVWLEQGNNPASLVNSFPDAWDTTDAFGWYSSVVVDDTPYKLLAETNVPEIALANQTAVEFSATRTSFIFTTGPMQINMSFISPIEPTDLVRQSIPFSYITMSASSIDGNTHNVRMFINTNGELITGDSSLLAQWDASDDGEYTILTMQLQNQRAFTEIGNHAQDAVEYFCFKKISGTSSSWAITNNNDNHALAANTSGTLGDQADTNFRAVNDNWPTLGIAVDWTAISETPEPAVWAVGVVRSPSIQYRTSDGSVQERYPYFLSTYNDGASAAKAFLDDFSRVQSTAAVFDAQIVAAGQQYSEQYGDLLALSARQLMGSMDITVSRAGSGGWNTSDVKVFMKNMGGIGSDGSGSTLSVNTVDTMYAVFPALLYLNSELAGYLLSPLLEYQDSSAYTLSYAARNIGSAYPNATANGINFAHDYGVEESANMLIMTLAYSQRSGNGTFLSTHYTLLRSWAEYLESNSLTPTNQRSPDSVSGSSLASLNNQTNLALKGIIGISCMAKIAEIAGVNDDRERFANTATSYISQWQTNAIASDNSHINLFYGQTSTNGLIYNLYADKLLQLNLVPTSVYDVATSFYDGMAGSTTYGIPLDNEDSNQTTSRTILRFASTVTSSTTQNNMISQVHSYVSSNRNSAPFPAIYDPSTGSASDGVNAGYNSPAAGAMFSLLALNTSIQSSISLPSDGSTIPSGSPSSGSATNAGAIAGGVVGGIVALSAILAGIFFWVRRRRRLRQEYESRVAPIPIMPSELSSRGYTTTLSTSRGMPFASDGTDAPAEQKILLDADKRSPVDRSEPSSASDTDATAGNNFPTRPAASLPGNGRAREFANVLRGALDDREHLTREITSIRQELELLRRTGSYVDEAPPSYAGASSGRYD</sequence>
<evidence type="ECO:0000313" key="6">
    <source>
        <dbReference type="Proteomes" id="UP000757232"/>
    </source>
</evidence>
<comment type="caution">
    <text evidence="5">The sequence shown here is derived from an EMBL/GenBank/DDBJ whole genome shotgun (WGS) entry which is preliminary data.</text>
</comment>
<feature type="compositionally biased region" description="Polar residues" evidence="1">
    <location>
        <begin position="907"/>
        <end position="922"/>
    </location>
</feature>
<dbReference type="OrthoDB" id="3918848at2759"/>
<feature type="compositionally biased region" description="Polar residues" evidence="1">
    <location>
        <begin position="866"/>
        <end position="875"/>
    </location>
</feature>
<keyword evidence="2" id="KW-0812">Transmembrane</keyword>
<dbReference type="GO" id="GO:0005975">
    <property type="term" value="P:carbohydrate metabolic process"/>
    <property type="evidence" value="ECO:0007669"/>
    <property type="project" value="InterPro"/>
</dbReference>
<feature type="transmembrane region" description="Helical" evidence="2">
    <location>
        <begin position="815"/>
        <end position="838"/>
    </location>
</feature>
<dbReference type="Proteomes" id="UP000757232">
    <property type="component" value="Unassembled WGS sequence"/>
</dbReference>
<evidence type="ECO:0000256" key="2">
    <source>
        <dbReference type="SAM" id="Phobius"/>
    </source>
</evidence>
<dbReference type="InterPro" id="IPR033433">
    <property type="entry name" value="GtaA_N"/>
</dbReference>
<keyword evidence="2" id="KW-0472">Membrane</keyword>
<evidence type="ECO:0000259" key="3">
    <source>
        <dbReference type="Pfam" id="PF16335"/>
    </source>
</evidence>
<feature type="domain" description="Glutaminase A central" evidence="3">
    <location>
        <begin position="413"/>
        <end position="781"/>
    </location>
</feature>
<dbReference type="EMBL" id="LNZH02000111">
    <property type="protein sequence ID" value="OCB90978.1"/>
    <property type="molecule type" value="Genomic_DNA"/>
</dbReference>
<feature type="region of interest" description="Disordered" evidence="1">
    <location>
        <begin position="866"/>
        <end position="885"/>
    </location>
</feature>
<feature type="region of interest" description="Disordered" evidence="1">
    <location>
        <begin position="894"/>
        <end position="932"/>
    </location>
</feature>
<dbReference type="AlphaFoldDB" id="A0A9Q5NB14"/>
<dbReference type="InterPro" id="IPR008928">
    <property type="entry name" value="6-hairpin_glycosidase_sf"/>
</dbReference>
<accession>A0A9Q5NB14</accession>
<dbReference type="Pfam" id="PF17168">
    <property type="entry name" value="DUF5127"/>
    <property type="match status" value="1"/>
</dbReference>
<organism evidence="5 6">
    <name type="scientific">Sanghuangporus baumii</name>
    <name type="common">Phellinus baumii</name>
    <dbReference type="NCBI Taxonomy" id="108892"/>
    <lineage>
        <taxon>Eukaryota</taxon>
        <taxon>Fungi</taxon>
        <taxon>Dikarya</taxon>
        <taxon>Basidiomycota</taxon>
        <taxon>Agaricomycotina</taxon>
        <taxon>Agaricomycetes</taxon>
        <taxon>Hymenochaetales</taxon>
        <taxon>Hymenochaetaceae</taxon>
        <taxon>Sanghuangporus</taxon>
    </lineage>
</organism>
<evidence type="ECO:0000256" key="1">
    <source>
        <dbReference type="SAM" id="MobiDB-lite"/>
    </source>
</evidence>
<dbReference type="SUPFAM" id="SSF48208">
    <property type="entry name" value="Six-hairpin glycosidases"/>
    <property type="match status" value="1"/>
</dbReference>
<dbReference type="Pfam" id="PF16335">
    <property type="entry name" value="GtaA_6_Hairpin"/>
    <property type="match status" value="1"/>
</dbReference>
<dbReference type="PANTHER" id="PTHR31987">
    <property type="entry name" value="GLUTAMINASE A-RELATED"/>
    <property type="match status" value="1"/>
</dbReference>
<name>A0A9Q5NB14_SANBA</name>